<keyword evidence="1" id="KW-0472">Membrane</keyword>
<accession>A0A445N3N9</accession>
<organism evidence="2">
    <name type="scientific">uncultured Desulfobacterium sp</name>
    <dbReference type="NCBI Taxonomy" id="201089"/>
    <lineage>
        <taxon>Bacteria</taxon>
        <taxon>Pseudomonadati</taxon>
        <taxon>Thermodesulfobacteriota</taxon>
        <taxon>Desulfobacteria</taxon>
        <taxon>Desulfobacterales</taxon>
        <taxon>Desulfobacteriaceae</taxon>
        <taxon>Desulfobacterium</taxon>
        <taxon>environmental samples</taxon>
    </lineage>
</organism>
<reference evidence="2" key="1">
    <citation type="submission" date="2018-01" db="EMBL/GenBank/DDBJ databases">
        <authorList>
            <person name="Regsiter A."/>
            <person name="William W."/>
        </authorList>
    </citation>
    <scope>NUCLEOTIDE SEQUENCE</scope>
    <source>
        <strain evidence="2">TRIP AH-1</strain>
    </source>
</reference>
<dbReference type="AlphaFoldDB" id="A0A445N3N9"/>
<name>A0A445N3N9_9BACT</name>
<sequence length="51" mass="5857">MPINKSLHLLGLFYRPTASVCFYIFIGYFIELENKIKVVCGITPVLSSSWF</sequence>
<proteinExistence type="predicted"/>
<evidence type="ECO:0000256" key="1">
    <source>
        <dbReference type="SAM" id="Phobius"/>
    </source>
</evidence>
<protein>
    <submittedName>
        <fullName evidence="2">Uncharacterized protein</fullName>
    </submittedName>
</protein>
<evidence type="ECO:0000313" key="2">
    <source>
        <dbReference type="EMBL" id="SPD76318.1"/>
    </source>
</evidence>
<keyword evidence="1" id="KW-0812">Transmembrane</keyword>
<dbReference type="EMBL" id="OJIN01000235">
    <property type="protein sequence ID" value="SPD76318.1"/>
    <property type="molecule type" value="Genomic_DNA"/>
</dbReference>
<keyword evidence="1" id="KW-1133">Transmembrane helix</keyword>
<feature type="transmembrane region" description="Helical" evidence="1">
    <location>
        <begin position="12"/>
        <end position="30"/>
    </location>
</feature>
<gene>
    <name evidence="2" type="ORF">PITCH_A890027</name>
</gene>